<dbReference type="OrthoDB" id="445357at2759"/>
<feature type="region of interest" description="Disordered" evidence="3">
    <location>
        <begin position="163"/>
        <end position="245"/>
    </location>
</feature>
<dbReference type="InterPro" id="IPR052240">
    <property type="entry name" value="SAP_domain_ribonucleoprotein"/>
</dbReference>
<dbReference type="InterPro" id="IPR036361">
    <property type="entry name" value="SAP_dom_sf"/>
</dbReference>
<accession>A0A6G1KAV5</accession>
<feature type="non-terminal residue" evidence="5">
    <location>
        <position position="245"/>
    </location>
</feature>
<dbReference type="EMBL" id="MU005770">
    <property type="protein sequence ID" value="KAF2709571.1"/>
    <property type="molecule type" value="Genomic_DNA"/>
</dbReference>
<feature type="compositionally biased region" description="Basic and acidic residues" evidence="3">
    <location>
        <begin position="191"/>
        <end position="213"/>
    </location>
</feature>
<evidence type="ECO:0000256" key="1">
    <source>
        <dbReference type="ARBA" id="ARBA00022553"/>
    </source>
</evidence>
<gene>
    <name evidence="5" type="ORF">K504DRAFT_356231</name>
</gene>
<keyword evidence="1" id="KW-0597">Phosphoprotein</keyword>
<dbReference type="Proteomes" id="UP000799428">
    <property type="component" value="Unassembled WGS sequence"/>
</dbReference>
<dbReference type="PANTHER" id="PTHR46551">
    <property type="entry name" value="SAP DOMAIN-CONTAINING RIBONUCLEOPROTEIN"/>
    <property type="match status" value="1"/>
</dbReference>
<evidence type="ECO:0000313" key="6">
    <source>
        <dbReference type="Proteomes" id="UP000799428"/>
    </source>
</evidence>
<dbReference type="GO" id="GO:0016973">
    <property type="term" value="P:poly(A)+ mRNA export from nucleus"/>
    <property type="evidence" value="ECO:0007669"/>
    <property type="project" value="TreeGrafter"/>
</dbReference>
<feature type="compositionally biased region" description="Basic and acidic residues" evidence="3">
    <location>
        <begin position="114"/>
        <end position="138"/>
    </location>
</feature>
<reference evidence="5" key="1">
    <citation type="journal article" date="2020" name="Stud. Mycol.">
        <title>101 Dothideomycetes genomes: a test case for predicting lifestyles and emergence of pathogens.</title>
        <authorList>
            <person name="Haridas S."/>
            <person name="Albert R."/>
            <person name="Binder M."/>
            <person name="Bloem J."/>
            <person name="Labutti K."/>
            <person name="Salamov A."/>
            <person name="Andreopoulos B."/>
            <person name="Baker S."/>
            <person name="Barry K."/>
            <person name="Bills G."/>
            <person name="Bluhm B."/>
            <person name="Cannon C."/>
            <person name="Castanera R."/>
            <person name="Culley D."/>
            <person name="Daum C."/>
            <person name="Ezra D."/>
            <person name="Gonzalez J."/>
            <person name="Henrissat B."/>
            <person name="Kuo A."/>
            <person name="Liang C."/>
            <person name="Lipzen A."/>
            <person name="Lutzoni F."/>
            <person name="Magnuson J."/>
            <person name="Mondo S."/>
            <person name="Nolan M."/>
            <person name="Ohm R."/>
            <person name="Pangilinan J."/>
            <person name="Park H.-J."/>
            <person name="Ramirez L."/>
            <person name="Alfaro M."/>
            <person name="Sun H."/>
            <person name="Tritt A."/>
            <person name="Yoshinaga Y."/>
            <person name="Zwiers L.-H."/>
            <person name="Turgeon B."/>
            <person name="Goodwin S."/>
            <person name="Spatafora J."/>
            <person name="Crous P."/>
            <person name="Grigoriev I."/>
        </authorList>
    </citation>
    <scope>NUCLEOTIDE SEQUENCE</scope>
    <source>
        <strain evidence="5">CBS 279.74</strain>
    </source>
</reference>
<feature type="compositionally biased region" description="Basic and acidic residues" evidence="3">
    <location>
        <begin position="26"/>
        <end position="39"/>
    </location>
</feature>
<feature type="region of interest" description="Disordered" evidence="3">
    <location>
        <begin position="104"/>
        <end position="147"/>
    </location>
</feature>
<dbReference type="Gene3D" id="1.10.720.30">
    <property type="entry name" value="SAP domain"/>
    <property type="match status" value="1"/>
</dbReference>
<feature type="domain" description="SAP" evidence="4">
    <location>
        <begin position="4"/>
        <end position="38"/>
    </location>
</feature>
<organism evidence="5 6">
    <name type="scientific">Pleomassaria siparia CBS 279.74</name>
    <dbReference type="NCBI Taxonomy" id="1314801"/>
    <lineage>
        <taxon>Eukaryota</taxon>
        <taxon>Fungi</taxon>
        <taxon>Dikarya</taxon>
        <taxon>Ascomycota</taxon>
        <taxon>Pezizomycotina</taxon>
        <taxon>Dothideomycetes</taxon>
        <taxon>Pleosporomycetidae</taxon>
        <taxon>Pleosporales</taxon>
        <taxon>Pleomassariaceae</taxon>
        <taxon>Pleomassaria</taxon>
    </lineage>
</organism>
<dbReference type="AlphaFoldDB" id="A0A6G1KAV5"/>
<evidence type="ECO:0000259" key="4">
    <source>
        <dbReference type="PROSITE" id="PS50800"/>
    </source>
</evidence>
<evidence type="ECO:0000256" key="3">
    <source>
        <dbReference type="SAM" id="MobiDB-lite"/>
    </source>
</evidence>
<feature type="compositionally biased region" description="Basic and acidic residues" evidence="3">
    <location>
        <begin position="173"/>
        <end position="182"/>
    </location>
</feature>
<feature type="compositionally biased region" description="Low complexity" evidence="3">
    <location>
        <begin position="72"/>
        <end position="86"/>
    </location>
</feature>
<dbReference type="PANTHER" id="PTHR46551:SF1">
    <property type="entry name" value="SAP DOMAIN-CONTAINING RIBONUCLEOPROTEIN"/>
    <property type="match status" value="1"/>
</dbReference>
<dbReference type="InterPro" id="IPR003034">
    <property type="entry name" value="SAP_dom"/>
</dbReference>
<protein>
    <recommendedName>
        <fullName evidence="4">SAP domain-containing protein</fullName>
    </recommendedName>
</protein>
<evidence type="ECO:0000313" key="5">
    <source>
        <dbReference type="EMBL" id="KAF2709571.1"/>
    </source>
</evidence>
<comment type="similarity">
    <text evidence="2">Belongs to the SAP domain-containing ribonucleoprotein family.</text>
</comment>
<dbReference type="GO" id="GO:0005634">
    <property type="term" value="C:nucleus"/>
    <property type="evidence" value="ECO:0007669"/>
    <property type="project" value="TreeGrafter"/>
</dbReference>
<dbReference type="PROSITE" id="PS50800">
    <property type="entry name" value="SAP"/>
    <property type="match status" value="1"/>
</dbReference>
<keyword evidence="6" id="KW-1185">Reference proteome</keyword>
<dbReference type="InterPro" id="IPR040746">
    <property type="entry name" value="THO1_MOS11_C"/>
</dbReference>
<feature type="region of interest" description="Disordered" evidence="3">
    <location>
        <begin position="17"/>
        <end position="86"/>
    </location>
</feature>
<dbReference type="SMART" id="SM00513">
    <property type="entry name" value="SAP"/>
    <property type="match status" value="1"/>
</dbReference>
<feature type="compositionally biased region" description="Acidic residues" evidence="3">
    <location>
        <begin position="59"/>
        <end position="71"/>
    </location>
</feature>
<sequence>MPEYAKMKNADLEALLKTRGLPTGGKKADMVDRLTKNDEDSAAAPAPDASKPEVLHPEDEIDWDDDAEDAPVETPATTPAAPIAETGIVGQVSNPQAVPNQVAAIDPSTTNDLSVKEPAEEEIKGEGEVKVEEKKEPPPDYTKGLAASNLEAEIEKRKARAKKFGLKIEDDEGLKKLERAQKFGETGPPKGLDEALSDRTRKRGRDDNDEGARNKRRGGGGGGGERRGRGNQGGNRVGDRGGDRR</sequence>
<dbReference type="SUPFAM" id="SSF68906">
    <property type="entry name" value="SAP domain"/>
    <property type="match status" value="1"/>
</dbReference>
<evidence type="ECO:0000256" key="2">
    <source>
        <dbReference type="ARBA" id="ARBA00046328"/>
    </source>
</evidence>
<proteinExistence type="inferred from homology"/>
<name>A0A6G1KAV5_9PLEO</name>
<dbReference type="Pfam" id="PF02037">
    <property type="entry name" value="SAP"/>
    <property type="match status" value="1"/>
</dbReference>
<dbReference type="Pfam" id="PF18592">
    <property type="entry name" value="Tho1_MOS11_C"/>
    <property type="match status" value="1"/>
</dbReference>